<feature type="compositionally biased region" description="Polar residues" evidence="1">
    <location>
        <begin position="265"/>
        <end position="279"/>
    </location>
</feature>
<evidence type="ECO:0000259" key="2">
    <source>
        <dbReference type="Pfam" id="PF03732"/>
    </source>
</evidence>
<evidence type="ECO:0000313" key="3">
    <source>
        <dbReference type="EMBL" id="KAI5328453.1"/>
    </source>
</evidence>
<feature type="compositionally biased region" description="Polar residues" evidence="1">
    <location>
        <begin position="1"/>
        <end position="10"/>
    </location>
</feature>
<dbReference type="Pfam" id="PF03732">
    <property type="entry name" value="Retrotrans_gag"/>
    <property type="match status" value="1"/>
</dbReference>
<feature type="compositionally biased region" description="Basic and acidic residues" evidence="1">
    <location>
        <begin position="52"/>
        <end position="62"/>
    </location>
</feature>
<keyword evidence="4" id="KW-1185">Reference proteome</keyword>
<reference evidence="3 4" key="1">
    <citation type="journal article" date="2022" name="G3 (Bethesda)">
        <title>Whole-genome sequence and methylome profiling of the almond [Prunus dulcis (Mill.) D.A. Webb] cultivar 'Nonpareil'.</title>
        <authorList>
            <person name="D'Amico-Willman K.M."/>
            <person name="Ouma W.Z."/>
            <person name="Meulia T."/>
            <person name="Sideli G.M."/>
            <person name="Gradziel T.M."/>
            <person name="Fresnedo-Ramirez J."/>
        </authorList>
    </citation>
    <scope>NUCLEOTIDE SEQUENCE [LARGE SCALE GENOMIC DNA]</scope>
    <source>
        <strain evidence="3">Clone GOH B32 T37-40</strain>
    </source>
</reference>
<proteinExistence type="predicted"/>
<sequence>MASKKIQSVPATRGKSVSASFSSGDSAGVVTRSKAKAISVTRHVTSIPTQAKAKDVNRRREPVINLAKKTIARADERNSSNEEKSFSCLKNSREPSLSPVSVSDSSTGSYHGSPPDDQQKKIASASVGESYSMAMQVMVTGAMSIEEQLAHMSEAVTKLTKMVKEKDVQIASLINQWETHQDKEPSQDMHKKESHHEAESGEKGLGHETESGDKSHGKGDTALRAAHVACPCPAPASKAHRLSLSSPAFPPGLPPLRAHGAPGQLTPTHASPPHTQGLTPSCLHLEPSAGGLEPASPSKKFVFTNLARPVGQSLPLISFSSSKINQHTQNDGFQEDSIRSSDERQKREPSFSSGDSAGVVTQSKAKAISVTRHVTSIPTQAKAKDVNRRREPVINLAKKTIARSDERNSSNEEKSFSCSKNSRERSLSPVSVSDSSTGSYHGSPPDDQQKKIASASIGESYSMAMQVMVTGAMSIEEQLAHMSEAVTKLTKMVEEKDVQIASLINQWETHQDKEPSQDVHKKESYHEAESSEKGLGHETESGDKSHGKGDTASVGSLSIQQLQDMITNTIRAQYGGPSQGNPKQHVAHFIEMCNSAGTNDDYLVKQFVRSLRGTAFNWYIDLKPESIDSWEQMEREFLNRFYSTHRSVSMLELASTKQRKDELVVDYINRRRSLSLDCKDRVSKLSAVEMCIQGES</sequence>
<feature type="compositionally biased region" description="Low complexity" evidence="1">
    <location>
        <begin position="16"/>
        <end position="30"/>
    </location>
</feature>
<feature type="compositionally biased region" description="Basic and acidic residues" evidence="1">
    <location>
        <begin position="402"/>
        <end position="426"/>
    </location>
</feature>
<feature type="region of interest" description="Disordered" evidence="1">
    <location>
        <begin position="1"/>
        <end position="125"/>
    </location>
</feature>
<dbReference type="PANTHER" id="PTHR33437:SF2">
    <property type="entry name" value="OS06G0361200 PROTEIN"/>
    <property type="match status" value="1"/>
</dbReference>
<gene>
    <name evidence="3" type="ORF">L3X38_027850</name>
</gene>
<feature type="domain" description="Retrotransposon gag" evidence="2">
    <location>
        <begin position="607"/>
        <end position="694"/>
    </location>
</feature>
<accession>A0AAD4VQ10</accession>
<feature type="compositionally biased region" description="Polar residues" evidence="1">
    <location>
        <begin position="350"/>
        <end position="364"/>
    </location>
</feature>
<dbReference type="Proteomes" id="UP001054821">
    <property type="component" value="Chromosome 5"/>
</dbReference>
<feature type="compositionally biased region" description="Basic and acidic residues" evidence="1">
    <location>
        <begin position="336"/>
        <end position="349"/>
    </location>
</feature>
<name>A0AAD4VQ10_PRUDU</name>
<organism evidence="3 4">
    <name type="scientific">Prunus dulcis</name>
    <name type="common">Almond</name>
    <name type="synonym">Amygdalus dulcis</name>
    <dbReference type="NCBI Taxonomy" id="3755"/>
    <lineage>
        <taxon>Eukaryota</taxon>
        <taxon>Viridiplantae</taxon>
        <taxon>Streptophyta</taxon>
        <taxon>Embryophyta</taxon>
        <taxon>Tracheophyta</taxon>
        <taxon>Spermatophyta</taxon>
        <taxon>Magnoliopsida</taxon>
        <taxon>eudicotyledons</taxon>
        <taxon>Gunneridae</taxon>
        <taxon>Pentapetalae</taxon>
        <taxon>rosids</taxon>
        <taxon>fabids</taxon>
        <taxon>Rosales</taxon>
        <taxon>Rosaceae</taxon>
        <taxon>Amygdaloideae</taxon>
        <taxon>Amygdaleae</taxon>
        <taxon>Prunus</taxon>
    </lineage>
</organism>
<feature type="region of interest" description="Disordered" evidence="1">
    <location>
        <begin position="507"/>
        <end position="553"/>
    </location>
</feature>
<protein>
    <recommendedName>
        <fullName evidence="2">Retrotransposon gag domain-containing protein</fullName>
    </recommendedName>
</protein>
<feature type="compositionally biased region" description="Basic and acidic residues" evidence="1">
    <location>
        <begin position="179"/>
        <end position="219"/>
    </location>
</feature>
<feature type="compositionally biased region" description="Basic and acidic residues" evidence="1">
    <location>
        <begin position="72"/>
        <end position="85"/>
    </location>
</feature>
<feature type="region of interest" description="Disordered" evidence="1">
    <location>
        <begin position="327"/>
        <end position="450"/>
    </location>
</feature>
<feature type="compositionally biased region" description="Basic and acidic residues" evidence="1">
    <location>
        <begin position="509"/>
        <end position="549"/>
    </location>
</feature>
<evidence type="ECO:0000313" key="4">
    <source>
        <dbReference type="Proteomes" id="UP001054821"/>
    </source>
</evidence>
<evidence type="ECO:0000256" key="1">
    <source>
        <dbReference type="SAM" id="MobiDB-lite"/>
    </source>
</evidence>
<feature type="region of interest" description="Disordered" evidence="1">
    <location>
        <begin position="177"/>
        <end position="219"/>
    </location>
</feature>
<comment type="caution">
    <text evidence="3">The sequence shown here is derived from an EMBL/GenBank/DDBJ whole genome shotgun (WGS) entry which is preliminary data.</text>
</comment>
<dbReference type="AlphaFoldDB" id="A0AAD4VQ10"/>
<feature type="region of interest" description="Disordered" evidence="1">
    <location>
        <begin position="234"/>
        <end position="293"/>
    </location>
</feature>
<feature type="compositionally biased region" description="Low complexity" evidence="1">
    <location>
        <begin position="427"/>
        <end position="443"/>
    </location>
</feature>
<dbReference type="InterPro" id="IPR005162">
    <property type="entry name" value="Retrotrans_gag_dom"/>
</dbReference>
<dbReference type="PANTHER" id="PTHR33437">
    <property type="entry name" value="OS06G0361200 PROTEIN"/>
    <property type="match status" value="1"/>
</dbReference>
<feature type="compositionally biased region" description="Basic and acidic residues" evidence="1">
    <location>
        <begin position="382"/>
        <end position="392"/>
    </location>
</feature>
<dbReference type="EMBL" id="JAJFAZ020000005">
    <property type="protein sequence ID" value="KAI5328453.1"/>
    <property type="molecule type" value="Genomic_DNA"/>
</dbReference>
<feature type="compositionally biased region" description="Low complexity" evidence="1">
    <location>
        <begin position="95"/>
        <end position="113"/>
    </location>
</feature>